<evidence type="ECO:0000313" key="1">
    <source>
        <dbReference type="EMBL" id="MVN75570.1"/>
    </source>
</evidence>
<comment type="caution">
    <text evidence="1">The sequence shown here is derived from an EMBL/GenBank/DDBJ whole genome shotgun (WGS) entry which is preliminary data.</text>
</comment>
<organism evidence="1 2">
    <name type="scientific">Hymenobacter ginkgonis</name>
    <dbReference type="NCBI Taxonomy" id="2682976"/>
    <lineage>
        <taxon>Bacteria</taxon>
        <taxon>Pseudomonadati</taxon>
        <taxon>Bacteroidota</taxon>
        <taxon>Cytophagia</taxon>
        <taxon>Cytophagales</taxon>
        <taxon>Hymenobacteraceae</taxon>
        <taxon>Hymenobacter</taxon>
    </lineage>
</organism>
<dbReference type="AlphaFoldDB" id="A0A7K1TAY9"/>
<protein>
    <recommendedName>
        <fullName evidence="3">Outer membrane protein beta-barrel domain-containing protein</fullName>
    </recommendedName>
</protein>
<proteinExistence type="predicted"/>
<accession>A0A7K1TAY9</accession>
<keyword evidence="2" id="KW-1185">Reference proteome</keyword>
<evidence type="ECO:0008006" key="3">
    <source>
        <dbReference type="Google" id="ProtNLM"/>
    </source>
</evidence>
<sequence length="267" mass="28740">MNHRSADVFAMISEASLLAKRAAPRRAWRRWAATAGRLLGALALLAALAPAARAQQVLLQTDVANDTVPARTGPNRRYFGHFYAGNALALGADGLGIKHGFSSSELQLGGRLKRRLGPALALNADLRYAYLRYTLATGDARPAPFALPHDTETLSYHQLQGEASLRFNPGRRGNVVGRYVDLLAYGGRALAAIHATDDPSPNGGRLEVIDHEPRYLARWQGGVGARVGSNALALVGRYRLSDALRPAGPAALPEPPRWVLGLEIGWF</sequence>
<dbReference type="Proteomes" id="UP000441336">
    <property type="component" value="Unassembled WGS sequence"/>
</dbReference>
<name>A0A7K1TAY9_9BACT</name>
<dbReference type="RefSeq" id="WP_157562298.1">
    <property type="nucleotide sequence ID" value="NZ_WQKZ01000001.1"/>
</dbReference>
<reference evidence="1 2" key="1">
    <citation type="submission" date="2019-12" db="EMBL/GenBank/DDBJ databases">
        <title>Hymenobacter sp. HMF4947 Genome sequencing and assembly.</title>
        <authorList>
            <person name="Kang H."/>
            <person name="Cha I."/>
            <person name="Kim H."/>
            <person name="Joh K."/>
        </authorList>
    </citation>
    <scope>NUCLEOTIDE SEQUENCE [LARGE SCALE GENOMIC DNA]</scope>
    <source>
        <strain evidence="1 2">HMF4947</strain>
    </source>
</reference>
<gene>
    <name evidence="1" type="ORF">GO988_04450</name>
</gene>
<evidence type="ECO:0000313" key="2">
    <source>
        <dbReference type="Proteomes" id="UP000441336"/>
    </source>
</evidence>
<dbReference type="EMBL" id="WQKZ01000001">
    <property type="protein sequence ID" value="MVN75570.1"/>
    <property type="molecule type" value="Genomic_DNA"/>
</dbReference>